<name>A0ABM7HYG6_MYCME</name>
<sequence>MDPVDESGREQIFVRTDDVQIESAMADRMFGSEPMSQAHARVQRDGLPNGSHPGFGEPELAEEARGRVCSFDLKPLVAASVCGEAEVVHESGEEDDFFVVVDPGTQSMDGREFTTEQIAPHAVIVKEVR</sequence>
<dbReference type="EMBL" id="AP022567">
    <property type="protein sequence ID" value="BBX35658.1"/>
    <property type="molecule type" value="Genomic_DNA"/>
</dbReference>
<evidence type="ECO:0000256" key="1">
    <source>
        <dbReference type="SAM" id="MobiDB-lite"/>
    </source>
</evidence>
<reference evidence="2 3" key="1">
    <citation type="journal article" date="2019" name="Emerg. Microbes Infect.">
        <title>Comprehensive subspecies identification of 175 nontuberculous mycobacteria species based on 7547 genomic profiles.</title>
        <authorList>
            <person name="Matsumoto Y."/>
            <person name="Kinjo T."/>
            <person name="Motooka D."/>
            <person name="Nabeya D."/>
            <person name="Jung N."/>
            <person name="Uechi K."/>
            <person name="Horii T."/>
            <person name="Iida T."/>
            <person name="Fujita J."/>
            <person name="Nakamura S."/>
        </authorList>
    </citation>
    <scope>NUCLEOTIDE SEQUENCE [LARGE SCALE GENOMIC DNA]</scope>
    <source>
        <strain evidence="2 3">JCM 12375</strain>
    </source>
</reference>
<gene>
    <name evidence="2" type="ORF">MMAGJ_49400</name>
</gene>
<proteinExistence type="predicted"/>
<keyword evidence="3" id="KW-1185">Reference proteome</keyword>
<dbReference type="Proteomes" id="UP000465622">
    <property type="component" value="Chromosome"/>
</dbReference>
<accession>A0ABM7HYG6</accession>
<feature type="region of interest" description="Disordered" evidence="1">
    <location>
        <begin position="35"/>
        <end position="58"/>
    </location>
</feature>
<protein>
    <submittedName>
        <fullName evidence="2">Uncharacterized protein</fullName>
    </submittedName>
</protein>
<evidence type="ECO:0000313" key="3">
    <source>
        <dbReference type="Proteomes" id="UP000465622"/>
    </source>
</evidence>
<evidence type="ECO:0000313" key="2">
    <source>
        <dbReference type="EMBL" id="BBX35658.1"/>
    </source>
</evidence>
<organism evidence="2 3">
    <name type="scientific">Mycolicibacterium mageritense</name>
    <name type="common">Mycobacterium mageritense</name>
    <dbReference type="NCBI Taxonomy" id="53462"/>
    <lineage>
        <taxon>Bacteria</taxon>
        <taxon>Bacillati</taxon>
        <taxon>Actinomycetota</taxon>
        <taxon>Actinomycetes</taxon>
        <taxon>Mycobacteriales</taxon>
        <taxon>Mycobacteriaceae</taxon>
        <taxon>Mycolicibacterium</taxon>
    </lineage>
</organism>